<proteinExistence type="predicted"/>
<name>A6I3W7_RAT</name>
<evidence type="ECO:0000313" key="2">
    <source>
        <dbReference type="Proteomes" id="UP000234681"/>
    </source>
</evidence>
<dbReference type="Proteomes" id="UP000234681">
    <property type="component" value="Chromosome 8"/>
</dbReference>
<reference evidence="1 2" key="1">
    <citation type="submission" date="2005-09" db="EMBL/GenBank/DDBJ databases">
        <authorList>
            <person name="Mural R.J."/>
            <person name="Li P.W."/>
            <person name="Adams M.D."/>
            <person name="Amanatides P.G."/>
            <person name="Baden-Tillson H."/>
            <person name="Barnstead M."/>
            <person name="Chin S.H."/>
            <person name="Dew I."/>
            <person name="Evans C.A."/>
            <person name="Ferriera S."/>
            <person name="Flanigan M."/>
            <person name="Fosler C."/>
            <person name="Glodek A."/>
            <person name="Gu Z."/>
            <person name="Holt R.A."/>
            <person name="Jennings D."/>
            <person name="Kraft C.L."/>
            <person name="Lu F."/>
            <person name="Nguyen T."/>
            <person name="Nusskern D.R."/>
            <person name="Pfannkoch C.M."/>
            <person name="Sitter C."/>
            <person name="Sutton G.G."/>
            <person name="Venter J.C."/>
            <person name="Wang Z."/>
            <person name="Woodage T."/>
            <person name="Zheng X.H."/>
            <person name="Zhong F."/>
        </authorList>
    </citation>
    <scope>NUCLEOTIDE SEQUENCE [LARGE SCALE GENOMIC DNA]</scope>
    <source>
        <strain>BN</strain>
        <strain evidence="2">Sprague-Dawley</strain>
    </source>
</reference>
<gene>
    <name evidence="1" type="ORF">rCG_25871</name>
</gene>
<evidence type="ECO:0000313" key="1">
    <source>
        <dbReference type="EMBL" id="EDL76910.1"/>
    </source>
</evidence>
<dbReference type="EMBL" id="CH473954">
    <property type="protein sequence ID" value="EDL76910.1"/>
    <property type="molecule type" value="Genomic_DNA"/>
</dbReference>
<dbReference type="AlphaFoldDB" id="A6I3W7"/>
<organism evidence="1 2">
    <name type="scientific">Rattus norvegicus</name>
    <name type="common">Rat</name>
    <dbReference type="NCBI Taxonomy" id="10116"/>
    <lineage>
        <taxon>Eukaryota</taxon>
        <taxon>Metazoa</taxon>
        <taxon>Chordata</taxon>
        <taxon>Craniata</taxon>
        <taxon>Vertebrata</taxon>
        <taxon>Euteleostomi</taxon>
        <taxon>Mammalia</taxon>
        <taxon>Eutheria</taxon>
        <taxon>Euarchontoglires</taxon>
        <taxon>Glires</taxon>
        <taxon>Rodentia</taxon>
        <taxon>Myomorpha</taxon>
        <taxon>Muroidea</taxon>
        <taxon>Muridae</taxon>
        <taxon>Murinae</taxon>
        <taxon>Rattus</taxon>
    </lineage>
</organism>
<protein>
    <submittedName>
        <fullName evidence="1">RCG25871</fullName>
    </submittedName>
</protein>
<accession>A6I3W7</accession>
<sequence>MCLPSSMHRKKERGFTQMNELWYNVLSKTFALRNCSCISSSRESTSNSAQIKLTVLHNATQIRGQMWRDINMWENVASDITTRMMPG</sequence>